<dbReference type="RefSeq" id="WP_144407760.1">
    <property type="nucleotide sequence ID" value="NZ_CP007142.1"/>
</dbReference>
<dbReference type="HOGENOM" id="CLU_1060753_0_0_6"/>
<dbReference type="AlphaFoldDB" id="A0A0C5VTE4"/>
<dbReference type="KEGG" id="gsn:YC6258_05933"/>
<name>A0A0C5VTE4_9GAMM</name>
<accession>A0A0C5VTE4</accession>
<reference evidence="2 3" key="1">
    <citation type="submission" date="2014-01" db="EMBL/GenBank/DDBJ databases">
        <title>Full genme sequencing of cellulolytic bacterium Gynuella sunshinyii YC6258T gen. nov., sp. nov.</title>
        <authorList>
            <person name="Khan H."/>
            <person name="Chung E.J."/>
            <person name="Chung Y.R."/>
        </authorList>
    </citation>
    <scope>NUCLEOTIDE SEQUENCE [LARGE SCALE GENOMIC DNA]</scope>
    <source>
        <strain evidence="2 3">YC6258</strain>
    </source>
</reference>
<keyword evidence="1" id="KW-0472">Membrane</keyword>
<proteinExistence type="predicted"/>
<organism evidence="2 3">
    <name type="scientific">Gynuella sunshinyii YC6258</name>
    <dbReference type="NCBI Taxonomy" id="1445510"/>
    <lineage>
        <taxon>Bacteria</taxon>
        <taxon>Pseudomonadati</taxon>
        <taxon>Pseudomonadota</taxon>
        <taxon>Gammaproteobacteria</taxon>
        <taxon>Oceanospirillales</taxon>
        <taxon>Saccharospirillaceae</taxon>
        <taxon>Gynuella</taxon>
    </lineage>
</organism>
<protein>
    <submittedName>
        <fullName evidence="2">Uncharacterized protein</fullName>
    </submittedName>
</protein>
<evidence type="ECO:0000313" key="2">
    <source>
        <dbReference type="EMBL" id="AJQ97957.1"/>
    </source>
</evidence>
<dbReference type="Proteomes" id="UP000032266">
    <property type="component" value="Chromosome"/>
</dbReference>
<gene>
    <name evidence="2" type="ORF">YC6258_05933</name>
</gene>
<evidence type="ECO:0000256" key="1">
    <source>
        <dbReference type="SAM" id="Phobius"/>
    </source>
</evidence>
<keyword evidence="1" id="KW-0812">Transmembrane</keyword>
<evidence type="ECO:0000313" key="3">
    <source>
        <dbReference type="Proteomes" id="UP000032266"/>
    </source>
</evidence>
<keyword evidence="3" id="KW-1185">Reference proteome</keyword>
<dbReference type="EMBL" id="CP007142">
    <property type="protein sequence ID" value="AJQ97957.1"/>
    <property type="molecule type" value="Genomic_DNA"/>
</dbReference>
<feature type="transmembrane region" description="Helical" evidence="1">
    <location>
        <begin position="6"/>
        <end position="23"/>
    </location>
</feature>
<sequence length="262" mass="29406">MKYKIAIPLVVMTTVGLSVFFWMNKSSLSDRHQIEREVHDLSLSESKSADVQSAVADQVEMAVSPETKGSNTSSEDYQGRRLSIQKKVSGLIEEYFLLSNKPFKKDDREEIINSLATDSDVIEFFETVYSSGITEDSMLVDQQAEIRVLGVMVLEQVQKNGDEEPILRAIRGVNNRLLNQDETKGISLDLRDLVSAWSSNRYDNILQNPADEIAKLGSKTGNLDELANGFLAGMTSHVPKETLWPFLRDHVISVYSDNQNET</sequence>
<keyword evidence="1" id="KW-1133">Transmembrane helix</keyword>